<accession>A0AB74D5I8</accession>
<organism evidence="2 3">
    <name type="scientific">Burkholderia ubonensis</name>
    <dbReference type="NCBI Taxonomy" id="101571"/>
    <lineage>
        <taxon>Bacteria</taxon>
        <taxon>Pseudomonadati</taxon>
        <taxon>Pseudomonadota</taxon>
        <taxon>Betaproteobacteria</taxon>
        <taxon>Burkholderiales</taxon>
        <taxon>Burkholderiaceae</taxon>
        <taxon>Burkholderia</taxon>
        <taxon>Burkholderia cepacia complex</taxon>
    </lineage>
</organism>
<keyword evidence="1" id="KW-0732">Signal</keyword>
<sequence length="318" mass="35836">MRGFAAWRSAHRVTDDMSRQAPRTLTKLAAALGLAAACAAGAAHAGESPFGWIYTADVMPKGHFELEHSSFLQHGQTQGTYSYLKNREEIEYGVTDRLQLSGYVNWSYTNAYRNGIDGMTGGPGTDLGPNDDPAGRYRKTRFDGVSLEAIYQVLNPVTSPIGLAFYVEPEIGPRERALEWRVILQKNFLDDRLIVAANVMGEHEKEKTAMGDVERASMIDLTAGVSYRFTNNLSAGVEMRNHREFSGYWYNHREHSAWFLGPNLHYATKHWWVTAAWRHQMPWVQTFNEDQKAVSAGGRIFGEEHARNEFMVKVGVPF</sequence>
<feature type="chain" id="PRO_5044496855" description="Lipoprotein" evidence="1">
    <location>
        <begin position="46"/>
        <end position="318"/>
    </location>
</feature>
<reference evidence="2 3" key="1">
    <citation type="submission" date="2018-08" db="EMBL/GenBank/DDBJ databases">
        <title>Comparative analysis of Burkholderia isolates from Puerto Rico.</title>
        <authorList>
            <person name="Hall C."/>
            <person name="Sahl J."/>
            <person name="Wagner D."/>
        </authorList>
    </citation>
    <scope>NUCLEOTIDE SEQUENCE [LARGE SCALE GENOMIC DNA]</scope>
    <source>
        <strain evidence="2 3">Bp8964</strain>
    </source>
</reference>
<dbReference type="AlphaFoldDB" id="A0AB74D5I8"/>
<dbReference type="Pfam" id="PF20367">
    <property type="entry name" value="DUF6662"/>
    <property type="match status" value="1"/>
</dbReference>
<evidence type="ECO:0000313" key="2">
    <source>
        <dbReference type="EMBL" id="RQP71867.1"/>
    </source>
</evidence>
<dbReference type="Proteomes" id="UP000273734">
    <property type="component" value="Unassembled WGS sequence"/>
</dbReference>
<feature type="signal peptide" evidence="1">
    <location>
        <begin position="1"/>
        <end position="45"/>
    </location>
</feature>
<dbReference type="InterPro" id="IPR046603">
    <property type="entry name" value="DUF6662"/>
</dbReference>
<name>A0AB74D5I8_9BURK</name>
<comment type="caution">
    <text evidence="2">The sequence shown here is derived from an EMBL/GenBank/DDBJ whole genome shotgun (WGS) entry which is preliminary data.</text>
</comment>
<protein>
    <recommendedName>
        <fullName evidence="4">Lipoprotein</fullName>
    </recommendedName>
</protein>
<evidence type="ECO:0008006" key="4">
    <source>
        <dbReference type="Google" id="ProtNLM"/>
    </source>
</evidence>
<dbReference type="EMBL" id="QTNY01000023">
    <property type="protein sequence ID" value="RQP71867.1"/>
    <property type="molecule type" value="Genomic_DNA"/>
</dbReference>
<evidence type="ECO:0000313" key="3">
    <source>
        <dbReference type="Proteomes" id="UP000273734"/>
    </source>
</evidence>
<proteinExistence type="predicted"/>
<gene>
    <name evidence="2" type="ORF">DF015_27435</name>
</gene>
<evidence type="ECO:0000256" key="1">
    <source>
        <dbReference type="SAM" id="SignalP"/>
    </source>
</evidence>